<comment type="caution">
    <text evidence="3">The sequence shown here is derived from an EMBL/GenBank/DDBJ whole genome shotgun (WGS) entry which is preliminary data.</text>
</comment>
<keyword evidence="1" id="KW-0812">Transmembrane</keyword>
<sequence>MEGRKMSMILIACITVLVVFGSGVAAALREDQGAIAPSPMESGAAAVGVPAALVAALASMVAFGCFFGI</sequence>
<dbReference type="EMBL" id="BSYR01000024">
    <property type="protein sequence ID" value="GMI91645.1"/>
    <property type="molecule type" value="Genomic_DNA"/>
</dbReference>
<dbReference type="AlphaFoldDB" id="A0A9W7IC56"/>
<keyword evidence="2" id="KW-0732">Signal</keyword>
<evidence type="ECO:0000313" key="4">
    <source>
        <dbReference type="Proteomes" id="UP001165190"/>
    </source>
</evidence>
<keyword evidence="1" id="KW-1133">Transmembrane helix</keyword>
<keyword evidence="4" id="KW-1185">Reference proteome</keyword>
<feature type="chain" id="PRO_5040774307" evidence="2">
    <location>
        <begin position="27"/>
        <end position="69"/>
    </location>
</feature>
<feature type="signal peptide" evidence="2">
    <location>
        <begin position="1"/>
        <end position="26"/>
    </location>
</feature>
<dbReference type="OrthoDB" id="1000097at2759"/>
<evidence type="ECO:0000313" key="3">
    <source>
        <dbReference type="EMBL" id="GMI91645.1"/>
    </source>
</evidence>
<evidence type="ECO:0000256" key="1">
    <source>
        <dbReference type="SAM" id="Phobius"/>
    </source>
</evidence>
<proteinExistence type="predicted"/>
<reference evidence="3" key="1">
    <citation type="submission" date="2023-05" db="EMBL/GenBank/DDBJ databases">
        <title>Genome and transcriptome analyses reveal genes involved in the formation of fine ridges on petal epidermal cells in Hibiscus trionum.</title>
        <authorList>
            <person name="Koshimizu S."/>
            <person name="Masuda S."/>
            <person name="Ishii T."/>
            <person name="Shirasu K."/>
            <person name="Hoshino A."/>
            <person name="Arita M."/>
        </authorList>
    </citation>
    <scope>NUCLEOTIDE SEQUENCE</scope>
    <source>
        <strain evidence="3">Hamamatsu line</strain>
    </source>
</reference>
<name>A0A9W7IC56_HIBTR</name>
<accession>A0A9W7IC56</accession>
<feature type="transmembrane region" description="Helical" evidence="1">
    <location>
        <begin position="43"/>
        <end position="67"/>
    </location>
</feature>
<keyword evidence="1" id="KW-0472">Membrane</keyword>
<gene>
    <name evidence="3" type="ORF">HRI_002833800</name>
</gene>
<dbReference type="Proteomes" id="UP001165190">
    <property type="component" value="Unassembled WGS sequence"/>
</dbReference>
<organism evidence="3 4">
    <name type="scientific">Hibiscus trionum</name>
    <name type="common">Flower of an hour</name>
    <dbReference type="NCBI Taxonomy" id="183268"/>
    <lineage>
        <taxon>Eukaryota</taxon>
        <taxon>Viridiplantae</taxon>
        <taxon>Streptophyta</taxon>
        <taxon>Embryophyta</taxon>
        <taxon>Tracheophyta</taxon>
        <taxon>Spermatophyta</taxon>
        <taxon>Magnoliopsida</taxon>
        <taxon>eudicotyledons</taxon>
        <taxon>Gunneridae</taxon>
        <taxon>Pentapetalae</taxon>
        <taxon>rosids</taxon>
        <taxon>malvids</taxon>
        <taxon>Malvales</taxon>
        <taxon>Malvaceae</taxon>
        <taxon>Malvoideae</taxon>
        <taxon>Hibiscus</taxon>
    </lineage>
</organism>
<evidence type="ECO:0000256" key="2">
    <source>
        <dbReference type="SAM" id="SignalP"/>
    </source>
</evidence>
<protein>
    <submittedName>
        <fullName evidence="3">Uncharacterized protein</fullName>
    </submittedName>
</protein>